<gene>
    <name evidence="1" type="ORF">Presley_25</name>
</gene>
<reference evidence="1 2" key="1">
    <citation type="journal article" date="2013" name="Genome Announc.">
        <title>Complete Genome of Acinetobacter baumannii N4-Like Podophage Presley.</title>
        <authorList>
            <person name="Farmer N.G."/>
            <person name="Wood T.L."/>
            <person name="Chamakura K.R."/>
            <person name="Kuty Everett G.F."/>
        </authorList>
    </citation>
    <scope>NUCLEOTIDE SEQUENCE [LARGE SCALE GENOMIC DNA]</scope>
</reference>
<sequence>MILVGVFLLDSIRQDKYPISTLLDRGFPYNIVTDIMRLVEKNALMGYITIESNNSRVLYHDKYPHIFSNDKWMLFDFNHWNEFTARLNLAGIKIHDTLKRVYINSDSIEIKDAQGNTKVKIGVT</sequence>
<dbReference type="GeneID" id="18504163"/>
<dbReference type="EMBL" id="KF669658">
    <property type="protein sequence ID" value="AGY48092.1"/>
    <property type="molecule type" value="Genomic_DNA"/>
</dbReference>
<accession>U5PZM5</accession>
<organism evidence="1 2">
    <name type="scientific">Acinetobacter phage Presley</name>
    <dbReference type="NCBI Taxonomy" id="1406780"/>
    <lineage>
        <taxon>Viruses</taxon>
        <taxon>Duplodnaviria</taxon>
        <taxon>Heunggongvirae</taxon>
        <taxon>Uroviricota</taxon>
        <taxon>Caudoviricetes</taxon>
        <taxon>Schitoviridae</taxon>
        <taxon>Presleyvirus</taxon>
        <taxon>Presleyvirus presley</taxon>
    </lineage>
</organism>
<dbReference type="Proteomes" id="UP000017656">
    <property type="component" value="Segment"/>
</dbReference>
<name>U5PZM5_9CAUD</name>
<evidence type="ECO:0000313" key="2">
    <source>
        <dbReference type="Proteomes" id="UP000017656"/>
    </source>
</evidence>
<keyword evidence="2" id="KW-1185">Reference proteome</keyword>
<protein>
    <submittedName>
        <fullName evidence="1">Uncharacterized protein</fullName>
    </submittedName>
</protein>
<dbReference type="KEGG" id="vg:18504163"/>
<dbReference type="RefSeq" id="YP_009007593.1">
    <property type="nucleotide sequence ID" value="NC_023581.1"/>
</dbReference>
<evidence type="ECO:0000313" key="1">
    <source>
        <dbReference type="EMBL" id="AGY48092.1"/>
    </source>
</evidence>
<proteinExistence type="predicted"/>